<dbReference type="Proteomes" id="UP000323067">
    <property type="component" value="Chromosome iv"/>
</dbReference>
<feature type="domain" description="Topoisomerase 6 subunit A/Spo11 TOPRIM" evidence="12">
    <location>
        <begin position="103"/>
        <end position="282"/>
    </location>
</feature>
<evidence type="ECO:0000256" key="8">
    <source>
        <dbReference type="ARBA" id="ARBA00023125"/>
    </source>
</evidence>
<evidence type="ECO:0000256" key="1">
    <source>
        <dbReference type="ARBA" id="ARBA00000185"/>
    </source>
</evidence>
<evidence type="ECO:0000256" key="4">
    <source>
        <dbReference type="ARBA" id="ARBA00012895"/>
    </source>
</evidence>
<keyword evidence="5" id="KW-0479">Metal-binding</keyword>
<dbReference type="GO" id="GO:0003918">
    <property type="term" value="F:DNA topoisomerase type II (double strand cut, ATP-hydrolyzing) activity"/>
    <property type="evidence" value="ECO:0007669"/>
    <property type="project" value="UniProtKB-UniRule"/>
</dbReference>
<evidence type="ECO:0000313" key="13">
    <source>
        <dbReference type="EMBL" id="ATY59640.1"/>
    </source>
</evidence>
<keyword evidence="9 10" id="KW-0413">Isomerase</keyword>
<name>A0A2H4S956_CORMI</name>
<dbReference type="InterPro" id="IPR034136">
    <property type="entry name" value="TOPRIM_Topo6A/Spo11"/>
</dbReference>
<accession>A0A2H4S956</accession>
<dbReference type="PROSITE" id="PS52041">
    <property type="entry name" value="TOPO_IIB"/>
    <property type="match status" value="1"/>
</dbReference>
<dbReference type="InterPro" id="IPR036388">
    <property type="entry name" value="WH-like_DNA-bd_sf"/>
</dbReference>
<evidence type="ECO:0000256" key="3">
    <source>
        <dbReference type="ARBA" id="ARBA00006559"/>
    </source>
</evidence>
<evidence type="ECO:0000256" key="10">
    <source>
        <dbReference type="PROSITE-ProRule" id="PRU01385"/>
    </source>
</evidence>
<protein>
    <recommendedName>
        <fullName evidence="4">DNA topoisomerase (ATP-hydrolyzing)</fullName>
        <ecNumber evidence="4">5.6.2.2</ecNumber>
    </recommendedName>
</protein>
<organism evidence="13 14">
    <name type="scientific">Cordyceps militaris</name>
    <name type="common">Caterpillar fungus</name>
    <name type="synonym">Clavaria militaris</name>
    <dbReference type="NCBI Taxonomy" id="73501"/>
    <lineage>
        <taxon>Eukaryota</taxon>
        <taxon>Fungi</taxon>
        <taxon>Dikarya</taxon>
        <taxon>Ascomycota</taxon>
        <taxon>Pezizomycotina</taxon>
        <taxon>Sordariomycetes</taxon>
        <taxon>Hypocreomycetidae</taxon>
        <taxon>Hypocreales</taxon>
        <taxon>Cordycipitaceae</taxon>
        <taxon>Cordyceps</taxon>
    </lineage>
</organism>
<keyword evidence="8 10" id="KW-0238">DNA-binding</keyword>
<keyword evidence="7 10" id="KW-0799">Topoisomerase</keyword>
<dbReference type="EC" id="5.6.2.2" evidence="4"/>
<dbReference type="Pfam" id="PF21180">
    <property type="entry name" value="TOP6A-Spo11_Toprim"/>
    <property type="match status" value="1"/>
</dbReference>
<dbReference type="AlphaFoldDB" id="A0A2H4S956"/>
<dbReference type="Pfam" id="PF04406">
    <property type="entry name" value="TP6A_N"/>
    <property type="match status" value="1"/>
</dbReference>
<dbReference type="PANTHER" id="PTHR10848:SF0">
    <property type="entry name" value="MEIOTIC RECOMBINATION PROTEIN SPO11"/>
    <property type="match status" value="1"/>
</dbReference>
<evidence type="ECO:0000259" key="11">
    <source>
        <dbReference type="Pfam" id="PF04406"/>
    </source>
</evidence>
<dbReference type="Gene3D" id="1.10.10.10">
    <property type="entry name" value="Winged helix-like DNA-binding domain superfamily/Winged helix DNA-binding domain"/>
    <property type="match status" value="1"/>
</dbReference>
<dbReference type="PRINTS" id="PR01550">
    <property type="entry name" value="TOP6AFAMILY"/>
</dbReference>
<evidence type="ECO:0000313" key="14">
    <source>
        <dbReference type="Proteomes" id="UP000323067"/>
    </source>
</evidence>
<dbReference type="GO" id="GO:0042138">
    <property type="term" value="P:meiotic DNA double-strand break formation"/>
    <property type="evidence" value="ECO:0007669"/>
    <property type="project" value="TreeGrafter"/>
</dbReference>
<feature type="domain" description="Spo11/DNA topoisomerase VI subunit A N-terminal" evidence="11">
    <location>
        <begin position="1"/>
        <end position="53"/>
    </location>
</feature>
<dbReference type="CDD" id="cd00223">
    <property type="entry name" value="TOPRIM_TopoIIB_SPO"/>
    <property type="match status" value="1"/>
</dbReference>
<evidence type="ECO:0000259" key="12">
    <source>
        <dbReference type="Pfam" id="PF21180"/>
    </source>
</evidence>
<dbReference type="GO" id="GO:0046872">
    <property type="term" value="F:metal ion binding"/>
    <property type="evidence" value="ECO:0007669"/>
    <property type="project" value="UniProtKB-KW"/>
</dbReference>
<dbReference type="InterPro" id="IPR013049">
    <property type="entry name" value="Spo11/TopoVI_A_N"/>
</dbReference>
<comment type="cofactor">
    <cofactor evidence="2">
        <name>Mg(2+)</name>
        <dbReference type="ChEBI" id="CHEBI:18420"/>
    </cofactor>
</comment>
<dbReference type="GO" id="GO:0007131">
    <property type="term" value="P:reciprocal meiotic recombination"/>
    <property type="evidence" value="ECO:0007669"/>
    <property type="project" value="TreeGrafter"/>
</dbReference>
<evidence type="ECO:0000256" key="2">
    <source>
        <dbReference type="ARBA" id="ARBA00001946"/>
    </source>
</evidence>
<dbReference type="Gene3D" id="3.40.1360.10">
    <property type="match status" value="1"/>
</dbReference>
<keyword evidence="6" id="KW-0460">Magnesium</keyword>
<comment type="catalytic activity">
    <reaction evidence="1 10">
        <text>ATP-dependent breakage, passage and rejoining of double-stranded DNA.</text>
        <dbReference type="EC" id="5.6.2.2"/>
    </reaction>
</comment>
<dbReference type="SUPFAM" id="SSF56726">
    <property type="entry name" value="DNA topoisomerase IV, alpha subunit"/>
    <property type="match status" value="1"/>
</dbReference>
<comment type="similarity">
    <text evidence="3 10">Belongs to the TOP6A family.</text>
</comment>
<dbReference type="VEuPathDB" id="FungiDB:CCM_09527"/>
<dbReference type="GO" id="GO:0000228">
    <property type="term" value="C:nuclear chromosome"/>
    <property type="evidence" value="ECO:0007669"/>
    <property type="project" value="TreeGrafter"/>
</dbReference>
<dbReference type="GO" id="GO:0005524">
    <property type="term" value="F:ATP binding"/>
    <property type="evidence" value="ECO:0007669"/>
    <property type="project" value="InterPro"/>
</dbReference>
<evidence type="ECO:0000256" key="6">
    <source>
        <dbReference type="ARBA" id="ARBA00022842"/>
    </source>
</evidence>
<dbReference type="GO" id="GO:0000706">
    <property type="term" value="P:meiotic DNA double-strand break processing"/>
    <property type="evidence" value="ECO:0007669"/>
    <property type="project" value="TreeGrafter"/>
</dbReference>
<evidence type="ECO:0000256" key="9">
    <source>
        <dbReference type="ARBA" id="ARBA00023235"/>
    </source>
</evidence>
<dbReference type="PANTHER" id="PTHR10848">
    <property type="entry name" value="MEIOTIC RECOMBINATION PROTEIN SPO11"/>
    <property type="match status" value="1"/>
</dbReference>
<dbReference type="InterPro" id="IPR036078">
    <property type="entry name" value="Spo11/TopoVI_A_sf"/>
</dbReference>
<dbReference type="GO" id="GO:0003677">
    <property type="term" value="F:DNA binding"/>
    <property type="evidence" value="ECO:0007669"/>
    <property type="project" value="UniProtKB-UniRule"/>
</dbReference>
<dbReference type="EMBL" id="CP023322">
    <property type="protein sequence ID" value="ATY59640.1"/>
    <property type="molecule type" value="Genomic_DNA"/>
</dbReference>
<reference evidence="13 14" key="1">
    <citation type="journal article" date="2017" name="BMC Genomics">
        <title>Chromosome level assembly and secondary metabolite potential of the parasitic fungus Cordyceps militaris.</title>
        <authorList>
            <person name="Kramer G.J."/>
            <person name="Nodwell J.R."/>
        </authorList>
    </citation>
    <scope>NUCLEOTIDE SEQUENCE [LARGE SCALE GENOMIC DNA]</scope>
    <source>
        <strain evidence="13 14">ATCC 34164</strain>
    </source>
</reference>
<proteinExistence type="inferred from homology"/>
<evidence type="ECO:0000256" key="7">
    <source>
        <dbReference type="ARBA" id="ARBA00023029"/>
    </source>
</evidence>
<dbReference type="VEuPathDB" id="FungiDB:A9K55_002260"/>
<dbReference type="OrthoDB" id="5377392at2759"/>
<gene>
    <name evidence="13" type="ORF">A9K55_002260</name>
</gene>
<dbReference type="InterPro" id="IPR002815">
    <property type="entry name" value="Spo11/TopoVI_A"/>
</dbReference>
<feature type="active site" description="O-(5'-phospho-DNA)-tyrosine intermediate" evidence="10">
    <location>
        <position position="21"/>
    </location>
</feature>
<sequence length="301" mass="33875">MQLAHQAMTAGTILTKRHIYYQHQELFETQRVVDELVDDLAYTLDTDRDNLHITSSSKGSVSGCMIIHLRSGEVVDASENELGTAVPFSRSVSRIEVRDARWLLVVEKDAVFRSLVAVRFWETSLAGSGILVTARGYPDLMTRSFLTKIEAECPHLPMLVLSDFDPDGLSIFSCYRYGTTNFSHESSNVRINFGWLGIQSGHLGTLHNNRLVSGAGSSAQTGVWSDNCLVNLTIRDRLCAFRMLRKSFYAGDGDFEQILMRRELQIMLMLGTKAEIQFLDDSGDITHWLNNSLQKVLDIIY</sequence>
<evidence type="ECO:0000256" key="5">
    <source>
        <dbReference type="ARBA" id="ARBA00022723"/>
    </source>
</evidence>